<dbReference type="HOGENOM" id="CLU_3276825_0_0_10"/>
<evidence type="ECO:0000313" key="2">
    <source>
        <dbReference type="Proteomes" id="UP000006241"/>
    </source>
</evidence>
<name>C2G3A3_SPHSI</name>
<dbReference type="Proteomes" id="UP000006241">
    <property type="component" value="Unassembled WGS sequence"/>
</dbReference>
<dbReference type="EMBL" id="ACHB01000091">
    <property type="protein sequence ID" value="EEI90472.1"/>
    <property type="molecule type" value="Genomic_DNA"/>
</dbReference>
<sequence>MLFFVDILKQLALYAKPRKIPVHVYNQRKNTCQIESDYDTR</sequence>
<comment type="caution">
    <text evidence="1">The sequence shown here is derived from an EMBL/GenBank/DDBJ whole genome shotgun (WGS) entry which is preliminary data.</text>
</comment>
<gene>
    <name evidence="1" type="ORF">HMPREF0765_4059</name>
</gene>
<protein>
    <submittedName>
        <fullName evidence="1">Uncharacterized protein</fullName>
    </submittedName>
</protein>
<dbReference type="AlphaFoldDB" id="C2G3A3"/>
<accession>C2G3A3</accession>
<evidence type="ECO:0000313" key="1">
    <source>
        <dbReference type="EMBL" id="EEI90472.1"/>
    </source>
</evidence>
<proteinExistence type="predicted"/>
<organism evidence="1 2">
    <name type="scientific">Sphingobacterium spiritivorum ATCC 33300</name>
    <dbReference type="NCBI Taxonomy" id="525372"/>
    <lineage>
        <taxon>Bacteria</taxon>
        <taxon>Pseudomonadati</taxon>
        <taxon>Bacteroidota</taxon>
        <taxon>Sphingobacteriia</taxon>
        <taxon>Sphingobacteriales</taxon>
        <taxon>Sphingobacteriaceae</taxon>
        <taxon>Sphingobacterium</taxon>
    </lineage>
</organism>
<reference evidence="1 2" key="1">
    <citation type="submission" date="2009-01" db="EMBL/GenBank/DDBJ databases">
        <authorList>
            <person name="Qin X."/>
            <person name="Bachman B."/>
            <person name="Battles P."/>
            <person name="Bell A."/>
            <person name="Bess C."/>
            <person name="Bickham C."/>
            <person name="Chaboub L."/>
            <person name="Chen D."/>
            <person name="Coyle M."/>
            <person name="Deiros D.R."/>
            <person name="Dinh H."/>
            <person name="Forbes L."/>
            <person name="Fowler G."/>
            <person name="Francisco L."/>
            <person name="Fu Q."/>
            <person name="Gubbala S."/>
            <person name="Hale W."/>
            <person name="Han Y."/>
            <person name="Hemphill L."/>
            <person name="Highlander S.K."/>
            <person name="Hirani K."/>
            <person name="Hogues M."/>
            <person name="Jackson L."/>
            <person name="Jakkamsetti A."/>
            <person name="Javaid M."/>
            <person name="Jiang H."/>
            <person name="Korchina V."/>
            <person name="Kovar C."/>
            <person name="Lara F."/>
            <person name="Lee S."/>
            <person name="Mata R."/>
            <person name="Mathew T."/>
            <person name="Moen C."/>
            <person name="Morales K."/>
            <person name="Munidasa M."/>
            <person name="Nazareth L."/>
            <person name="Ngo R."/>
            <person name="Nguyen L."/>
            <person name="Okwuonu G."/>
            <person name="Ongeri F."/>
            <person name="Patil S."/>
            <person name="Petrosino J."/>
            <person name="Pham C."/>
            <person name="Pham P."/>
            <person name="Pu L.-L."/>
            <person name="Puazo M."/>
            <person name="Raj R."/>
            <person name="Reid J."/>
            <person name="Rouhana J."/>
            <person name="Saada N."/>
            <person name="Shang Y."/>
            <person name="Simmons D."/>
            <person name="Thornton R."/>
            <person name="Warren J."/>
            <person name="Weissenberger G."/>
            <person name="Zhang J."/>
            <person name="Zhang L."/>
            <person name="Zhou C."/>
            <person name="Zhu D."/>
            <person name="Muzny D."/>
            <person name="Worley K."/>
            <person name="Gibbs R."/>
        </authorList>
    </citation>
    <scope>NUCLEOTIDE SEQUENCE [LARGE SCALE GENOMIC DNA]</scope>
    <source>
        <strain evidence="1 2">ATCC 33300</strain>
    </source>
</reference>